<keyword evidence="9" id="KW-1185">Reference proteome</keyword>
<dbReference type="CDD" id="cd00842">
    <property type="entry name" value="MPP_ASMase"/>
    <property type="match status" value="1"/>
</dbReference>
<protein>
    <recommendedName>
        <fullName evidence="7">Saposin B-type domain-containing protein</fullName>
    </recommendedName>
</protein>
<keyword evidence="3" id="KW-1015">Disulfide bond</keyword>
<comment type="catalytic activity">
    <reaction evidence="5">
        <text>a sphingomyelin + H2O = phosphocholine + an N-acylsphing-4-enine + H(+)</text>
        <dbReference type="Rhea" id="RHEA:19253"/>
        <dbReference type="ChEBI" id="CHEBI:15377"/>
        <dbReference type="ChEBI" id="CHEBI:15378"/>
        <dbReference type="ChEBI" id="CHEBI:17636"/>
        <dbReference type="ChEBI" id="CHEBI:52639"/>
        <dbReference type="ChEBI" id="CHEBI:295975"/>
        <dbReference type="EC" id="3.1.4.12"/>
    </reaction>
    <physiologicalReaction direction="left-to-right" evidence="5">
        <dbReference type="Rhea" id="RHEA:19254"/>
    </physiologicalReaction>
</comment>
<evidence type="ECO:0000313" key="8">
    <source>
        <dbReference type="EMBL" id="CAG7720475.1"/>
    </source>
</evidence>
<accession>A0A8J2JHS8</accession>
<reference evidence="8" key="1">
    <citation type="submission" date="2021-06" db="EMBL/GenBank/DDBJ databases">
        <authorList>
            <person name="Hodson N. C."/>
            <person name="Mongue J. A."/>
            <person name="Jaron S. K."/>
        </authorList>
    </citation>
    <scope>NUCLEOTIDE SEQUENCE</scope>
</reference>
<feature type="signal peptide" evidence="6">
    <location>
        <begin position="1"/>
        <end position="22"/>
    </location>
</feature>
<sequence>MLPKSWLLLFSILFVHNSETVAGKMAANTSVWYRVVEDESINSKILNLYAYLKNLELKEEVTVKLDNETLRDFQSFGQYLESARENFQVAASCAACYSFIGLLALQARQLNTSEATVEGRVKLLCPLFTSYTTTEVCHGLIARTIPTLHYILKNRPELSVISFCGYVFQQLGCTTDDPYFEWSVEVEKTPKRQTTRPEPEAVPELSPIVKSSVSQLFRQRERVTSNPNLVKIVQLADIHIDLDYVPNTQAICQNNILCCRKASTARPFMTMSKSGHFADNRKCDPPLSLLEMTLRHMAKEHPDIKLFYMSGDIVPHTIWSSSIPENTKVIEECSKLIYKYFPNTKVLFLVGNHEAHPVNCFSPPGVPDKIDTRWIYNVSYDAWKTSIPNDQVSRYLEEGSYTVEISKRLKIVMLNSNVCYGFNLWGTYDPKDQGGLLNWLIQELDKSESMGQSVHIVGHVPPGHPDCAKVWSRNFYNIISRYRKTVKGQFYGHTHYDELKLFYSPTELGVPISPLWISPSLTPYEINNPSYKIFYADGANEDEATWDILDYETWIFNLDEANKDPKAGPKWYPLYRATTAYNIPNTRVENLGVFINNMATNKTLFDKFY</sequence>
<feature type="chain" id="PRO_5035194048" description="Saposin B-type domain-containing protein" evidence="6">
    <location>
        <begin position="23"/>
        <end position="609"/>
    </location>
</feature>
<dbReference type="InterPro" id="IPR011160">
    <property type="entry name" value="Sphingomy_PDE"/>
</dbReference>
<dbReference type="InterPro" id="IPR004843">
    <property type="entry name" value="Calcineurin-like_PHP"/>
</dbReference>
<proteinExistence type="inferred from homology"/>
<evidence type="ECO:0000256" key="4">
    <source>
        <dbReference type="ARBA" id="ARBA00023180"/>
    </source>
</evidence>
<dbReference type="EMBL" id="CAJVCH010070986">
    <property type="protein sequence ID" value="CAG7720475.1"/>
    <property type="molecule type" value="Genomic_DNA"/>
</dbReference>
<dbReference type="AlphaFoldDB" id="A0A8J2JHS8"/>
<comment type="similarity">
    <text evidence="1">Belongs to the acid sphingomyelinase family.</text>
</comment>
<dbReference type="GO" id="GO:0016020">
    <property type="term" value="C:membrane"/>
    <property type="evidence" value="ECO:0007669"/>
    <property type="project" value="GOC"/>
</dbReference>
<evidence type="ECO:0000256" key="3">
    <source>
        <dbReference type="ARBA" id="ARBA00023157"/>
    </source>
</evidence>
<organism evidence="8 9">
    <name type="scientific">Allacma fusca</name>
    <dbReference type="NCBI Taxonomy" id="39272"/>
    <lineage>
        <taxon>Eukaryota</taxon>
        <taxon>Metazoa</taxon>
        <taxon>Ecdysozoa</taxon>
        <taxon>Arthropoda</taxon>
        <taxon>Hexapoda</taxon>
        <taxon>Collembola</taxon>
        <taxon>Symphypleona</taxon>
        <taxon>Sminthuridae</taxon>
        <taxon>Allacma</taxon>
    </lineage>
</organism>
<comment type="caution">
    <text evidence="8">The sequence shown here is derived from an EMBL/GenBank/DDBJ whole genome shotgun (WGS) entry which is preliminary data.</text>
</comment>
<dbReference type="OrthoDB" id="282973at2759"/>
<evidence type="ECO:0000259" key="7">
    <source>
        <dbReference type="PROSITE" id="PS50015"/>
    </source>
</evidence>
<feature type="non-terminal residue" evidence="8">
    <location>
        <position position="609"/>
    </location>
</feature>
<evidence type="ECO:0000256" key="5">
    <source>
        <dbReference type="ARBA" id="ARBA00047268"/>
    </source>
</evidence>
<dbReference type="GO" id="GO:0005615">
    <property type="term" value="C:extracellular space"/>
    <property type="evidence" value="ECO:0007669"/>
    <property type="project" value="TreeGrafter"/>
</dbReference>
<keyword evidence="2" id="KW-0378">Hydrolase</keyword>
<name>A0A8J2JHS8_9HEXA</name>
<keyword evidence="4" id="KW-0325">Glycoprotein</keyword>
<gene>
    <name evidence="8" type="ORF">AFUS01_LOCUS9751</name>
</gene>
<dbReference type="GO" id="GO:0046513">
    <property type="term" value="P:ceramide biosynthetic process"/>
    <property type="evidence" value="ECO:0007669"/>
    <property type="project" value="TreeGrafter"/>
</dbReference>
<keyword evidence="6" id="KW-0732">Signal</keyword>
<dbReference type="GO" id="GO:0005764">
    <property type="term" value="C:lysosome"/>
    <property type="evidence" value="ECO:0007669"/>
    <property type="project" value="TreeGrafter"/>
</dbReference>
<evidence type="ECO:0000256" key="1">
    <source>
        <dbReference type="ARBA" id="ARBA00008234"/>
    </source>
</evidence>
<dbReference type="PANTHER" id="PTHR10340:SF29">
    <property type="entry name" value="SPHINGOMYELIN PHOSPHODIESTERASE"/>
    <property type="match status" value="1"/>
</dbReference>
<dbReference type="Proteomes" id="UP000708208">
    <property type="component" value="Unassembled WGS sequence"/>
</dbReference>
<evidence type="ECO:0000313" key="9">
    <source>
        <dbReference type="Proteomes" id="UP000708208"/>
    </source>
</evidence>
<dbReference type="InterPro" id="IPR008139">
    <property type="entry name" value="SaposinB_dom"/>
</dbReference>
<dbReference type="PANTHER" id="PTHR10340">
    <property type="entry name" value="SPHINGOMYELIN PHOSPHODIESTERASE"/>
    <property type="match status" value="1"/>
</dbReference>
<dbReference type="PROSITE" id="PS50015">
    <property type="entry name" value="SAP_B"/>
    <property type="match status" value="1"/>
</dbReference>
<evidence type="ECO:0000256" key="6">
    <source>
        <dbReference type="SAM" id="SignalP"/>
    </source>
</evidence>
<dbReference type="GO" id="GO:0006685">
    <property type="term" value="P:sphingomyelin catabolic process"/>
    <property type="evidence" value="ECO:0007669"/>
    <property type="project" value="TreeGrafter"/>
</dbReference>
<evidence type="ECO:0000256" key="2">
    <source>
        <dbReference type="ARBA" id="ARBA00022801"/>
    </source>
</evidence>
<dbReference type="GO" id="GO:0061750">
    <property type="term" value="F:acid sphingomyelin phosphodiesterase activity"/>
    <property type="evidence" value="ECO:0007669"/>
    <property type="project" value="TreeGrafter"/>
</dbReference>
<dbReference type="PIRSF" id="PIRSF000948">
    <property type="entry name" value="Sphingomy_PDE"/>
    <property type="match status" value="1"/>
</dbReference>
<dbReference type="InterPro" id="IPR041805">
    <property type="entry name" value="ASMase/PPN1_MPP"/>
</dbReference>
<dbReference type="Pfam" id="PF00149">
    <property type="entry name" value="Metallophos"/>
    <property type="match status" value="1"/>
</dbReference>
<feature type="domain" description="Saposin B-type" evidence="7">
    <location>
        <begin position="89"/>
        <end position="177"/>
    </location>
</feature>